<dbReference type="InterPro" id="IPR051532">
    <property type="entry name" value="Ester_Hydrolysis_Enzymes"/>
</dbReference>
<dbReference type="Gene3D" id="3.40.50.1110">
    <property type="entry name" value="SGNH hydrolase"/>
    <property type="match status" value="1"/>
</dbReference>
<accession>A7K9Z4</accession>
<dbReference type="InterPro" id="IPR013830">
    <property type="entry name" value="SGNH_hydro"/>
</dbReference>
<name>A7K9Z4_9PHYC</name>
<dbReference type="RefSeq" id="YP_001427215.1">
    <property type="nucleotide sequence ID" value="NC_008724.1"/>
</dbReference>
<feature type="domain" description="SGNH hydrolase-type esterase" evidence="1">
    <location>
        <begin position="43"/>
        <end position="195"/>
    </location>
</feature>
<organism evidence="2 3">
    <name type="scientific">Chlorovirus heliozoae</name>
    <dbReference type="NCBI Taxonomy" id="322019"/>
    <lineage>
        <taxon>Viruses</taxon>
        <taxon>Varidnaviria</taxon>
        <taxon>Bamfordvirae</taxon>
        <taxon>Nucleocytoviricota</taxon>
        <taxon>Megaviricetes</taxon>
        <taxon>Algavirales</taxon>
        <taxon>Phycodnaviridae</taxon>
        <taxon>Chlorovirus</taxon>
    </lineage>
</organism>
<proteinExistence type="predicted"/>
<keyword evidence="3" id="KW-1185">Reference proteome</keyword>
<dbReference type="GeneID" id="5470351"/>
<evidence type="ECO:0000313" key="2">
    <source>
        <dbReference type="EMBL" id="ABT16868.1"/>
    </source>
</evidence>
<sequence>MTTTGEIPSWAVVSTKHPWAIEKNRKVMAESNAKGVPLDFVLYGDSITWYHSFQTPESFNKYFGGYNALPMGIGGDTVENLAYRMMTTEKPALPPKSMAIMIGTNNRDLTKLSDLFAHLEFLLTWLKNTFPTTKIVLLAVTPEKYGWGWAQKNQEYAVIAARTGVTFAQCGLNIDPLNTALMPDGLHPNAAGYDILLPCIAKAVGIPVKGQPTTVDAWRNLLRATGWQQMSDGRWTNPTATCAIRQNLTGCKNVTFYNLGDNPEYKSCLACVPKVTPPPAGQPTTATAWRQMLLATGWKQQSDGKWISPSTATCAIRVGLPQCAGVTFYNLDKDPNYKQCLACVPK</sequence>
<dbReference type="PANTHER" id="PTHR30383">
    <property type="entry name" value="THIOESTERASE 1/PROTEASE 1/LYSOPHOSPHOLIPASE L1"/>
    <property type="match status" value="1"/>
</dbReference>
<dbReference type="EMBL" id="EF101928">
    <property type="protein sequence ID" value="ABT16868.1"/>
    <property type="molecule type" value="Genomic_DNA"/>
</dbReference>
<gene>
    <name evidence="2" type="primary">Z734R</name>
    <name evidence="2" type="ORF">ATCV1_Z734R</name>
</gene>
<dbReference type="Pfam" id="PF13472">
    <property type="entry name" value="Lipase_GDSL_2"/>
    <property type="match status" value="1"/>
</dbReference>
<evidence type="ECO:0000313" key="3">
    <source>
        <dbReference type="Proteomes" id="UP000202420"/>
    </source>
</evidence>
<dbReference type="Proteomes" id="UP000202420">
    <property type="component" value="Segment"/>
</dbReference>
<evidence type="ECO:0000259" key="1">
    <source>
        <dbReference type="Pfam" id="PF13472"/>
    </source>
</evidence>
<dbReference type="KEGG" id="vg:5470351"/>
<dbReference type="SUPFAM" id="SSF52266">
    <property type="entry name" value="SGNH hydrolase"/>
    <property type="match status" value="1"/>
</dbReference>
<protein>
    <submittedName>
        <fullName evidence="2">Uncharacterized protein Z734R</fullName>
    </submittedName>
</protein>
<reference evidence="2 3" key="1">
    <citation type="submission" date="2006-09" db="EMBL/GenBank/DDBJ databases">
        <title>Sequence and annotation of the 288-kb ATCV-1 virus that infects an endosymbiotic Chlorella strain of the heliozoon Acanthocystis turfacea.</title>
        <authorList>
            <person name="Fitzgerald L.A."/>
            <person name="Graves M.V."/>
            <person name="Li X."/>
            <person name="Pfitzner A.J.P."/>
            <person name="Hartigan J."/>
            <person name="Van Etten J.L."/>
        </authorList>
    </citation>
    <scope>NUCLEOTIDE SEQUENCE [LARGE SCALE GENOMIC DNA]</scope>
    <source>
        <strain evidence="2 3">ATCV-1</strain>
    </source>
</reference>
<dbReference type="InterPro" id="IPR036514">
    <property type="entry name" value="SGNH_hydro_sf"/>
</dbReference>